<keyword evidence="2" id="KW-0812">Transmembrane</keyword>
<protein>
    <recommendedName>
        <fullName evidence="6">Peptidase M48 domain-containing protein</fullName>
    </recommendedName>
</protein>
<accession>A0A507CGH4</accession>
<dbReference type="EMBL" id="QEAN01000397">
    <property type="protein sequence ID" value="TPX38488.1"/>
    <property type="molecule type" value="Genomic_DNA"/>
</dbReference>
<dbReference type="AlphaFoldDB" id="A0A507CGH4"/>
<feature type="region of interest" description="Disordered" evidence="1">
    <location>
        <begin position="34"/>
        <end position="53"/>
    </location>
</feature>
<keyword evidence="2" id="KW-0472">Membrane</keyword>
<dbReference type="VEuPathDB" id="FungiDB:SeMB42_g06711"/>
<dbReference type="Proteomes" id="UP000317494">
    <property type="component" value="Unassembled WGS sequence"/>
</dbReference>
<evidence type="ECO:0000256" key="1">
    <source>
        <dbReference type="SAM" id="MobiDB-lite"/>
    </source>
</evidence>
<evidence type="ECO:0008006" key="6">
    <source>
        <dbReference type="Google" id="ProtNLM"/>
    </source>
</evidence>
<evidence type="ECO:0000313" key="5">
    <source>
        <dbReference type="Proteomes" id="UP000317494"/>
    </source>
</evidence>
<feature type="signal peptide" evidence="3">
    <location>
        <begin position="1"/>
        <end position="30"/>
    </location>
</feature>
<name>A0A507CGH4_9FUNG</name>
<feature type="compositionally biased region" description="Low complexity" evidence="1">
    <location>
        <begin position="505"/>
        <end position="524"/>
    </location>
</feature>
<organism evidence="4 5">
    <name type="scientific">Synchytrium endobioticum</name>
    <dbReference type="NCBI Taxonomy" id="286115"/>
    <lineage>
        <taxon>Eukaryota</taxon>
        <taxon>Fungi</taxon>
        <taxon>Fungi incertae sedis</taxon>
        <taxon>Chytridiomycota</taxon>
        <taxon>Chytridiomycota incertae sedis</taxon>
        <taxon>Chytridiomycetes</taxon>
        <taxon>Synchytriales</taxon>
        <taxon>Synchytriaceae</taxon>
        <taxon>Synchytrium</taxon>
    </lineage>
</organism>
<keyword evidence="2" id="KW-1133">Transmembrane helix</keyword>
<feature type="region of interest" description="Disordered" evidence="1">
    <location>
        <begin position="481"/>
        <end position="559"/>
    </location>
</feature>
<reference evidence="4 5" key="1">
    <citation type="journal article" date="2019" name="Sci. Rep.">
        <title>Comparative genomics of chytrid fungi reveal insights into the obligate biotrophic and pathogenic lifestyle of Synchytrium endobioticum.</title>
        <authorList>
            <person name="van de Vossenberg B.T.L.H."/>
            <person name="Warris S."/>
            <person name="Nguyen H.D.T."/>
            <person name="van Gent-Pelzer M.P.E."/>
            <person name="Joly D.L."/>
            <person name="van de Geest H.C."/>
            <person name="Bonants P.J.M."/>
            <person name="Smith D.S."/>
            <person name="Levesque C.A."/>
            <person name="van der Lee T.A.J."/>
        </authorList>
    </citation>
    <scope>NUCLEOTIDE SEQUENCE [LARGE SCALE GENOMIC DNA]</scope>
    <source>
        <strain evidence="4 5">MB42</strain>
    </source>
</reference>
<sequence>MICPADMRKTNTILLCSLVLSLACIPASLAADNGDPRTQTGMTDSNGPAAPAPATNALAESKANRLPIVLPRKLGKPTAVVSIAVLITGLAIAIGVVGHTLLPLIAGIVLLPLLGAALMRRRTSPNRKVGMFENAAGSIGGLWGRTIDYAISSEMAKSRQRLIEKLSLHFPNWNYRFVRGGDGKLRLVNKQADAPMPAPPGRLDAVAHGLHVAGAVTTAATMMHTIAMRPAATLLPATAAWAVVNGHPYLRPQLQMLLGDLVHEAAHSTHPALLRLFPTLPTSPAASAAELSRPRSPLGAALETLKSPVAMLILLATINMYHTSDRRGAVLYDMVMSHKLLVGRAGLSVGTMAVNSLASGNLQSSVKSWIAKARDLPSPFTLPEHAAAAAGTALEPISHTSFPSLLRASSAMQMALLTTGLSMLELVAAYRNVVQAVKLVTVGVLTTGAVAFSAMSYSKRNGLGDTVELLARFGSRKESSRAGVRIEDIPGPDHQTPLRGSRDVGATGHEGSAAHGSASHGGASVRVGKPGENPHDTTSAAKSEGIHVDAGNEGTAASRQKFSLLRTWRGASRL</sequence>
<gene>
    <name evidence="4" type="ORF">SeMB42_g06711</name>
</gene>
<keyword evidence="3" id="KW-0732">Signal</keyword>
<evidence type="ECO:0000256" key="2">
    <source>
        <dbReference type="SAM" id="Phobius"/>
    </source>
</evidence>
<evidence type="ECO:0000256" key="3">
    <source>
        <dbReference type="SAM" id="SignalP"/>
    </source>
</evidence>
<feature type="chain" id="PRO_5021333659" description="Peptidase M48 domain-containing protein" evidence="3">
    <location>
        <begin position="31"/>
        <end position="574"/>
    </location>
</feature>
<feature type="transmembrane region" description="Helical" evidence="2">
    <location>
        <begin position="81"/>
        <end position="114"/>
    </location>
</feature>
<keyword evidence="5" id="KW-1185">Reference proteome</keyword>
<feature type="compositionally biased region" description="Polar residues" evidence="1">
    <location>
        <begin position="36"/>
        <end position="46"/>
    </location>
</feature>
<evidence type="ECO:0000313" key="4">
    <source>
        <dbReference type="EMBL" id="TPX38488.1"/>
    </source>
</evidence>
<proteinExistence type="predicted"/>
<comment type="caution">
    <text evidence="4">The sequence shown here is derived from an EMBL/GenBank/DDBJ whole genome shotgun (WGS) entry which is preliminary data.</text>
</comment>